<organism evidence="1 2">
    <name type="scientific">Actinoallomurus oryzae</name>
    <dbReference type="NCBI Taxonomy" id="502180"/>
    <lineage>
        <taxon>Bacteria</taxon>
        <taxon>Bacillati</taxon>
        <taxon>Actinomycetota</taxon>
        <taxon>Actinomycetes</taxon>
        <taxon>Streptosporangiales</taxon>
        <taxon>Thermomonosporaceae</taxon>
        <taxon>Actinoallomurus</taxon>
    </lineage>
</organism>
<comment type="caution">
    <text evidence="1">The sequence shown here is derived from an EMBL/GenBank/DDBJ whole genome shotgun (WGS) entry which is preliminary data.</text>
</comment>
<evidence type="ECO:0000313" key="1">
    <source>
        <dbReference type="EMBL" id="GAA4510388.1"/>
    </source>
</evidence>
<gene>
    <name evidence="1" type="ORF">GCM10023191_072980</name>
</gene>
<dbReference type="EMBL" id="BAABHF010000045">
    <property type="protein sequence ID" value="GAA4510388.1"/>
    <property type="molecule type" value="Genomic_DNA"/>
</dbReference>
<evidence type="ECO:0000313" key="2">
    <source>
        <dbReference type="Proteomes" id="UP001500503"/>
    </source>
</evidence>
<keyword evidence="2" id="KW-1185">Reference proteome</keyword>
<dbReference type="Proteomes" id="UP001500503">
    <property type="component" value="Unassembled WGS sequence"/>
</dbReference>
<reference evidence="2" key="1">
    <citation type="journal article" date="2019" name="Int. J. Syst. Evol. Microbiol.">
        <title>The Global Catalogue of Microorganisms (GCM) 10K type strain sequencing project: providing services to taxonomists for standard genome sequencing and annotation.</title>
        <authorList>
            <consortium name="The Broad Institute Genomics Platform"/>
            <consortium name="The Broad Institute Genome Sequencing Center for Infectious Disease"/>
            <person name="Wu L."/>
            <person name="Ma J."/>
        </authorList>
    </citation>
    <scope>NUCLEOTIDE SEQUENCE [LARGE SCALE GENOMIC DNA]</scope>
    <source>
        <strain evidence="2">JCM 17933</strain>
    </source>
</reference>
<sequence>MLPGMSLTTGAPSVDLAQVFPELIPYARTTVRLHPRRGEPGMRDSHIGGPLLWPAGEAWPECTDQKSHGGAADPYPMVPIAQLTAADVPEAGFPAGTDLLQILWCPEWHDRPHPEGWGQACRVFWRRAADVTDVLTDQPDPEEHWDYEWDMIPRACVLQPERVVEYPWEEELPEDLRDRVAAWPAERDLYDDGSAIPGYKVGGSMNWSVSDMPRSLTCLACEAPLALLLQLDTYEWALGAWGPDGEPHRFWPLEERHLEREDPEFDLARQPVGMTVGRAGHGGLFVCSADPAHPPRYFTQ</sequence>
<evidence type="ECO:0008006" key="3">
    <source>
        <dbReference type="Google" id="ProtNLM"/>
    </source>
</evidence>
<dbReference type="Gene3D" id="2.30.320.10">
    <property type="entry name" value="YwqG-like"/>
    <property type="match status" value="1"/>
</dbReference>
<proteinExistence type="predicted"/>
<name>A0ABP8QUC7_9ACTN</name>
<protein>
    <recommendedName>
        <fullName evidence="3">DUF1963 domain-containing protein</fullName>
    </recommendedName>
</protein>
<dbReference type="SUPFAM" id="SSF103032">
    <property type="entry name" value="Hypothetical protein YwqG"/>
    <property type="match status" value="1"/>
</dbReference>
<accession>A0ABP8QUC7</accession>
<dbReference type="InterPro" id="IPR035948">
    <property type="entry name" value="YwqG-like_sf"/>
</dbReference>